<evidence type="ECO:0000256" key="1">
    <source>
        <dbReference type="PIRNR" id="PIRNR011771"/>
    </source>
</evidence>
<dbReference type="InterPro" id="IPR050600">
    <property type="entry name" value="SETD3_SETD6_MTase"/>
</dbReference>
<dbReference type="OrthoDB" id="441812at2759"/>
<comment type="function">
    <text evidence="1">Protein-lysine N-methyltransferase.</text>
</comment>
<dbReference type="PANTHER" id="PTHR13271:SF34">
    <property type="entry name" value="N-LYSINE METHYLTRANSFERASE SETD6"/>
    <property type="match status" value="1"/>
</dbReference>
<dbReference type="GO" id="GO:0005634">
    <property type="term" value="C:nucleus"/>
    <property type="evidence" value="ECO:0000318"/>
    <property type="project" value="GO_Central"/>
</dbReference>
<name>U5DEY2_AMBTC</name>
<dbReference type="InterPro" id="IPR011383">
    <property type="entry name" value="N-lys_methylase_SETD6"/>
</dbReference>
<sequence length="552" mass="61314">MTRGLRAFKRWMKSHGVEYSDALLFTDGVEGIGVKTLCDLSVGDLIATIPKSACLTIKTSMAQNFIEDVGIGDSLGLAVALMFELSIGQESNWYGYLQLLPKKEPVPLVWNLEEVDTLLVGTELHKAVKYDKSLLYEDWKECIVPLVAAKQLNLNENYFGVEQYFAAKTLIASRAFEIDEYHGSGMVPLADLFNHKTGAEDVHLTSMSANSGSEDDDVRDNGGNDDDDRGSNDGGFDDDAKLSIEELVVDSFGDIFENSGIQKNHKTMATASDENHLNGHILESYSSAGDDPDALGMILIKNVKAGNEVFNTYGTLGNAALLHRYGFTEPENPFDIVNIDLNLVMKWAKGSFSNRYSRSRISLWKKLGCSSCSNQDSEYFEVTFSGTPQLDLMVLLYIFYLPDEVYCKMDLSLTTRMKVDISLSSPMNDELPSSIVDGVHNAMDIIFSAESGGSLPFSRETEDMATQRVDRLLTKHVCNALISLADIREGFYGASSLEEDMHVLKGCCRLREPKRYHSLSLRVCERSILKKMRIFASKSGCIRKGKKIYFAA</sequence>
<gene>
    <name evidence="4" type="ORF">AMTR_s00071p00159140</name>
</gene>
<keyword evidence="1" id="KW-0539">Nucleus</keyword>
<protein>
    <recommendedName>
        <fullName evidence="1">N-lysine methyltransferase</fullName>
        <ecNumber evidence="1">2.1.1.-</ecNumber>
    </recommendedName>
</protein>
<keyword evidence="1" id="KW-0808">Transferase</keyword>
<organism evidence="4 5">
    <name type="scientific">Amborella trichopoda</name>
    <dbReference type="NCBI Taxonomy" id="13333"/>
    <lineage>
        <taxon>Eukaryota</taxon>
        <taxon>Viridiplantae</taxon>
        <taxon>Streptophyta</taxon>
        <taxon>Embryophyta</taxon>
        <taxon>Tracheophyta</taxon>
        <taxon>Spermatophyta</taxon>
        <taxon>Magnoliopsida</taxon>
        <taxon>Amborellales</taxon>
        <taxon>Amborellaceae</taxon>
        <taxon>Amborella</taxon>
    </lineage>
</organism>
<dbReference type="PANTHER" id="PTHR13271">
    <property type="entry name" value="UNCHARACTERIZED PUTATIVE METHYLTRANSFERASE"/>
    <property type="match status" value="1"/>
</dbReference>
<feature type="region of interest" description="Disordered" evidence="2">
    <location>
        <begin position="207"/>
        <end position="238"/>
    </location>
</feature>
<evidence type="ECO:0000259" key="3">
    <source>
        <dbReference type="PROSITE" id="PS50280"/>
    </source>
</evidence>
<dbReference type="PIRSF" id="PIRSF011771">
    <property type="entry name" value="RMS1_SET"/>
    <property type="match status" value="1"/>
</dbReference>
<comment type="subcellular location">
    <subcellularLocation>
        <location evidence="1">Nucleus</location>
    </subcellularLocation>
</comment>
<dbReference type="GO" id="GO:0016279">
    <property type="term" value="F:protein-lysine N-methyltransferase activity"/>
    <property type="evidence" value="ECO:0000318"/>
    <property type="project" value="GO_Central"/>
</dbReference>
<dbReference type="AlphaFoldDB" id="U5DEY2"/>
<proteinExistence type="inferred from homology"/>
<accession>U5DEY2</accession>
<feature type="compositionally biased region" description="Acidic residues" evidence="2">
    <location>
        <begin position="213"/>
        <end position="228"/>
    </location>
</feature>
<evidence type="ECO:0000313" key="4">
    <source>
        <dbReference type="EMBL" id="ERN20002.1"/>
    </source>
</evidence>
<dbReference type="InterPro" id="IPR046341">
    <property type="entry name" value="SET_dom_sf"/>
</dbReference>
<keyword evidence="1" id="KW-0949">S-adenosyl-L-methionine</keyword>
<dbReference type="HOGENOM" id="CLU_038635_0_0_1"/>
<comment type="similarity">
    <text evidence="1">Belongs to the class V-like SAM-binding methyltransferase superfamily. Histone-lysine methyltransferase family. SETD6 subfamily.</text>
</comment>
<reference evidence="5" key="1">
    <citation type="journal article" date="2013" name="Science">
        <title>The Amborella genome and the evolution of flowering plants.</title>
        <authorList>
            <consortium name="Amborella Genome Project"/>
        </authorList>
    </citation>
    <scope>NUCLEOTIDE SEQUENCE [LARGE SCALE GENOMIC DNA]</scope>
</reference>
<dbReference type="SUPFAM" id="SSF82199">
    <property type="entry name" value="SET domain"/>
    <property type="match status" value="2"/>
</dbReference>
<evidence type="ECO:0000313" key="5">
    <source>
        <dbReference type="Proteomes" id="UP000017836"/>
    </source>
</evidence>
<keyword evidence="5" id="KW-1185">Reference proteome</keyword>
<dbReference type="eggNOG" id="KOG1337">
    <property type="taxonomic scope" value="Eukaryota"/>
</dbReference>
<dbReference type="GO" id="GO:0032259">
    <property type="term" value="P:methylation"/>
    <property type="evidence" value="ECO:0007669"/>
    <property type="project" value="UniProtKB-KW"/>
</dbReference>
<dbReference type="Gramene" id="ERN20002">
    <property type="protein sequence ID" value="ERN20002"/>
    <property type="gene ID" value="AMTR_s00071p00159140"/>
</dbReference>
<dbReference type="CDD" id="cd10527">
    <property type="entry name" value="SET_LSMT"/>
    <property type="match status" value="1"/>
</dbReference>
<keyword evidence="1" id="KW-0489">Methyltransferase</keyword>
<dbReference type="OMA" id="IATIPKQ"/>
<feature type="domain" description="SET" evidence="3">
    <location>
        <begin position="15"/>
        <end position="314"/>
    </location>
</feature>
<dbReference type="PROSITE" id="PS50280">
    <property type="entry name" value="SET"/>
    <property type="match status" value="1"/>
</dbReference>
<evidence type="ECO:0000256" key="2">
    <source>
        <dbReference type="SAM" id="MobiDB-lite"/>
    </source>
</evidence>
<dbReference type="InterPro" id="IPR001214">
    <property type="entry name" value="SET_dom"/>
</dbReference>
<dbReference type="EMBL" id="KI392062">
    <property type="protein sequence ID" value="ERN20002.1"/>
    <property type="molecule type" value="Genomic_DNA"/>
</dbReference>
<dbReference type="Gene3D" id="3.90.1410.10">
    <property type="entry name" value="set domain protein methyltransferase, domain 1"/>
    <property type="match status" value="2"/>
</dbReference>
<dbReference type="Proteomes" id="UP000017836">
    <property type="component" value="Unassembled WGS sequence"/>
</dbReference>
<dbReference type="EC" id="2.1.1.-" evidence="1"/>